<organism evidence="1 2">
    <name type="scientific">Roseovarius tolerans</name>
    <dbReference type="NCBI Taxonomy" id="74031"/>
    <lineage>
        <taxon>Bacteria</taxon>
        <taxon>Pseudomonadati</taxon>
        <taxon>Pseudomonadota</taxon>
        <taxon>Alphaproteobacteria</taxon>
        <taxon>Rhodobacterales</taxon>
        <taxon>Roseobacteraceae</taxon>
        <taxon>Roseovarius</taxon>
    </lineage>
</organism>
<dbReference type="AlphaFoldDB" id="A0A1H7X259"/>
<proteinExistence type="predicted"/>
<evidence type="ECO:0000313" key="2">
    <source>
        <dbReference type="Proteomes" id="UP000182160"/>
    </source>
</evidence>
<evidence type="ECO:0000313" key="1">
    <source>
        <dbReference type="EMBL" id="SEM27942.1"/>
    </source>
</evidence>
<name>A0A1H7X259_9RHOB</name>
<gene>
    <name evidence="1" type="ORF">SAMN04488077_103248</name>
</gene>
<dbReference type="Proteomes" id="UP000182160">
    <property type="component" value="Unassembled WGS sequence"/>
</dbReference>
<dbReference type="EMBL" id="FOBO01000003">
    <property type="protein sequence ID" value="SEM27942.1"/>
    <property type="molecule type" value="Genomic_DNA"/>
</dbReference>
<accession>A0A1H7X259</accession>
<protein>
    <submittedName>
        <fullName evidence="1">Uncharacterized protein</fullName>
    </submittedName>
</protein>
<reference evidence="1 2" key="1">
    <citation type="submission" date="2016-10" db="EMBL/GenBank/DDBJ databases">
        <authorList>
            <person name="de Groot N.N."/>
        </authorList>
    </citation>
    <scope>NUCLEOTIDE SEQUENCE [LARGE SCALE GENOMIC DNA]</scope>
    <source>
        <strain evidence="1 2">DSM 11457</strain>
    </source>
</reference>
<sequence length="149" mass="15471">MLSIRALMAGLRKVGVAPALLIVLLSVRVATAAAVDCQHELADAARAAERAQEALRIEALALGGELCLVEDHAAEPDPTEAAHDHDGPHLSTPCPFFKSPAALTDLSVDPAARIMAFSYIAARTDVPCAAAQTRCAAYSPRAPPLPAQG</sequence>